<organism evidence="4 5">
    <name type="scientific">Bifiguratus adelaidae</name>
    <dbReference type="NCBI Taxonomy" id="1938954"/>
    <lineage>
        <taxon>Eukaryota</taxon>
        <taxon>Fungi</taxon>
        <taxon>Fungi incertae sedis</taxon>
        <taxon>Mucoromycota</taxon>
        <taxon>Mucoromycotina</taxon>
        <taxon>Endogonomycetes</taxon>
        <taxon>Endogonales</taxon>
        <taxon>Endogonales incertae sedis</taxon>
        <taxon>Bifiguratus</taxon>
    </lineage>
</organism>
<dbReference type="GO" id="GO:0005737">
    <property type="term" value="C:cytoplasm"/>
    <property type="evidence" value="ECO:0007669"/>
    <property type="project" value="UniProtKB-SubCell"/>
</dbReference>
<evidence type="ECO:0000313" key="4">
    <source>
        <dbReference type="EMBL" id="OZJ03456.1"/>
    </source>
</evidence>
<evidence type="ECO:0000313" key="5">
    <source>
        <dbReference type="Proteomes" id="UP000242875"/>
    </source>
</evidence>
<protein>
    <recommendedName>
        <fullName evidence="2">COP9 signalosome complex subunit 6</fullName>
    </recommendedName>
</protein>
<dbReference type="EMBL" id="MVBO01000084">
    <property type="protein sequence ID" value="OZJ03456.1"/>
    <property type="molecule type" value="Genomic_DNA"/>
</dbReference>
<keyword evidence="2" id="KW-0963">Cytoplasm</keyword>
<dbReference type="PROSITE" id="PS50249">
    <property type="entry name" value="MPN"/>
    <property type="match status" value="1"/>
</dbReference>
<dbReference type="Proteomes" id="UP000242875">
    <property type="component" value="Unassembled WGS sequence"/>
</dbReference>
<comment type="similarity">
    <text evidence="1 2">Belongs to the peptidase M67A family. CSN6 subfamily.</text>
</comment>
<evidence type="ECO:0000259" key="3">
    <source>
        <dbReference type="PROSITE" id="PS50249"/>
    </source>
</evidence>
<dbReference type="Pfam" id="PF13012">
    <property type="entry name" value="MitMem_reg"/>
    <property type="match status" value="1"/>
</dbReference>
<keyword evidence="2" id="KW-0539">Nucleus</keyword>
<dbReference type="OrthoDB" id="1378at2759"/>
<dbReference type="InterPro" id="IPR024969">
    <property type="entry name" value="EIF3F/CSN6-like_C"/>
</dbReference>
<dbReference type="InterPro" id="IPR037518">
    <property type="entry name" value="MPN"/>
</dbReference>
<dbReference type="Gene3D" id="3.40.140.10">
    <property type="entry name" value="Cytidine Deaminase, domain 2"/>
    <property type="match status" value="1"/>
</dbReference>
<proteinExistence type="inferred from homology"/>
<dbReference type="CDD" id="cd08063">
    <property type="entry name" value="MPN_CSN6"/>
    <property type="match status" value="1"/>
</dbReference>
<evidence type="ECO:0000256" key="2">
    <source>
        <dbReference type="RuleBase" id="RU367006"/>
    </source>
</evidence>
<dbReference type="InterPro" id="IPR033859">
    <property type="entry name" value="MPN_CSN6"/>
</dbReference>
<reference evidence="4 5" key="1">
    <citation type="journal article" date="2017" name="Mycologia">
        <title>Bifiguratus adelaidae, gen. et sp. nov., a new member of Mucoromycotina in endophytic and soil-dwelling habitats.</title>
        <authorList>
            <person name="Torres-Cruz T.J."/>
            <person name="Billingsley Tobias T.L."/>
            <person name="Almatruk M."/>
            <person name="Hesse C."/>
            <person name="Kuske C.R."/>
            <person name="Desiro A."/>
            <person name="Benucci G.M."/>
            <person name="Bonito G."/>
            <person name="Stajich J.E."/>
            <person name="Dunlap C."/>
            <person name="Arnold A.E."/>
            <person name="Porras-Alfaro A."/>
        </authorList>
    </citation>
    <scope>NUCLEOTIDE SEQUENCE [LARGE SCALE GENOMIC DNA]</scope>
    <source>
        <strain evidence="4 5">AZ0501</strain>
    </source>
</reference>
<dbReference type="PANTHER" id="PTHR10540:SF8">
    <property type="entry name" value="COP9 SIGNALOSOME COMPLEX SUBUNIT 6"/>
    <property type="match status" value="1"/>
</dbReference>
<evidence type="ECO:0000256" key="1">
    <source>
        <dbReference type="ARBA" id="ARBA00010893"/>
    </source>
</evidence>
<feature type="domain" description="MPN" evidence="3">
    <location>
        <begin position="27"/>
        <end position="165"/>
    </location>
</feature>
<comment type="subcellular location">
    <subcellularLocation>
        <location evidence="2">Cytoplasm</location>
    </subcellularLocation>
    <subcellularLocation>
        <location evidence="2">Nucleus</location>
    </subcellularLocation>
</comment>
<keyword evidence="2" id="KW-0736">Signalosome</keyword>
<name>A0A261XYK5_9FUNG</name>
<dbReference type="SMART" id="SM00232">
    <property type="entry name" value="JAB_MPN"/>
    <property type="match status" value="1"/>
</dbReference>
<dbReference type="AlphaFoldDB" id="A0A261XYK5"/>
<accession>A0A261XYK5</accession>
<dbReference type="GO" id="GO:0008180">
    <property type="term" value="C:COP9 signalosome"/>
    <property type="evidence" value="ECO:0007669"/>
    <property type="project" value="UniProtKB-UniRule"/>
</dbReference>
<sequence length="322" mass="36348">MTEERMEDASGIESVVSTVENASGLVVSLHTLVLLNISDHYTRTKVQHRGKDQKVIGALLGTQTGREIEIFNSFELLFSQDEAANIDINKQFFITKEEQFKQVFPQYDFLGWYTVGAKPTVQDREVHKQFYDQNESPLFLLLNPASFVLGAKELPVTIYETLIDIVDGEAQTFFIEAPYKIDTGEAERIAIDHVSKPNVTINSGTGGTSSLNSLLTTQRNAINMLHIRLKLLHKYVEDVKNGTIPPDYEVLRRIASLCTRLPTRDSIELKDEYMTEFNDVLLTTYLATLTKGVNSVNEMVDKFNVVNNVGSRRGRNPVGYNY</sequence>
<gene>
    <name evidence="4" type="ORF">BZG36_02738</name>
</gene>
<comment type="caution">
    <text evidence="4">The sequence shown here is derived from an EMBL/GenBank/DDBJ whole genome shotgun (WGS) entry which is preliminary data.</text>
</comment>
<dbReference type="InterPro" id="IPR000555">
    <property type="entry name" value="JAMM/MPN+_dom"/>
</dbReference>
<keyword evidence="5" id="KW-1185">Reference proteome</keyword>
<dbReference type="Pfam" id="PF01398">
    <property type="entry name" value="JAB"/>
    <property type="match status" value="1"/>
</dbReference>
<dbReference type="PANTHER" id="PTHR10540">
    <property type="entry name" value="EUKARYOTIC TRANSLATION INITIATION FACTOR 3 SUBUNIT F-RELATED"/>
    <property type="match status" value="1"/>
</dbReference>
<dbReference type="GO" id="GO:0008237">
    <property type="term" value="F:metallopeptidase activity"/>
    <property type="evidence" value="ECO:0007669"/>
    <property type="project" value="InterPro"/>
</dbReference>
<dbReference type="GO" id="GO:0000338">
    <property type="term" value="P:protein deneddylation"/>
    <property type="evidence" value="ECO:0007669"/>
    <property type="project" value="InterPro"/>
</dbReference>
<comment type="function">
    <text evidence="2">Component of the COP9 signalosome complex (CSN), a complex involved in various cellular and developmental processes.</text>
</comment>